<dbReference type="EMBL" id="CP006721">
    <property type="protein sequence ID" value="AGX41902.1"/>
    <property type="molecule type" value="Genomic_DNA"/>
</dbReference>
<organism evidence="4 5">
    <name type="scientific">Clostridium saccharobutylicum DSM 13864</name>
    <dbReference type="NCBI Taxonomy" id="1345695"/>
    <lineage>
        <taxon>Bacteria</taxon>
        <taxon>Bacillati</taxon>
        <taxon>Bacillota</taxon>
        <taxon>Clostridia</taxon>
        <taxon>Eubacteriales</taxon>
        <taxon>Clostridiaceae</taxon>
        <taxon>Clostridium</taxon>
    </lineage>
</organism>
<evidence type="ECO:0000259" key="3">
    <source>
        <dbReference type="Pfam" id="PF01926"/>
    </source>
</evidence>
<evidence type="ECO:0000313" key="5">
    <source>
        <dbReference type="Proteomes" id="UP000017118"/>
    </source>
</evidence>
<evidence type="ECO:0000256" key="2">
    <source>
        <dbReference type="SAM" id="Phobius"/>
    </source>
</evidence>
<dbReference type="HOGENOM" id="CLU_018137_0_0_9"/>
<gene>
    <name evidence="4" type="ORF">CLSA_c08900</name>
</gene>
<dbReference type="InterPro" id="IPR027417">
    <property type="entry name" value="P-loop_NTPase"/>
</dbReference>
<keyword evidence="2" id="KW-0812">Transmembrane</keyword>
<dbReference type="GeneID" id="55473423"/>
<accession>U5MR76</accession>
<dbReference type="OrthoDB" id="434560at2"/>
<dbReference type="KEGG" id="csb:CLSA_c08900"/>
<name>U5MR76_CLOSA</name>
<dbReference type="eggNOG" id="COG0370">
    <property type="taxonomic scope" value="Bacteria"/>
</dbReference>
<dbReference type="Proteomes" id="UP000017118">
    <property type="component" value="Chromosome"/>
</dbReference>
<dbReference type="AlphaFoldDB" id="U5MR76"/>
<keyword evidence="2" id="KW-1133">Transmembrane helix</keyword>
<keyword evidence="1" id="KW-0175">Coiled coil</keyword>
<dbReference type="Pfam" id="PF01926">
    <property type="entry name" value="MMR_HSR1"/>
    <property type="match status" value="1"/>
</dbReference>
<dbReference type="RefSeq" id="WP_022744189.1">
    <property type="nucleotide sequence ID" value="NC_022571.1"/>
</dbReference>
<reference evidence="4 5" key="1">
    <citation type="journal article" date="2013" name="Genome Announc.">
        <title>Complete Genome Sequence of the Solvent Producer Clostridium saccharobutylicum NCP262 (DSM 13864).</title>
        <authorList>
            <person name="Poehlein A."/>
            <person name="Hartwich K."/>
            <person name="Krabben P."/>
            <person name="Ehrenreich A."/>
            <person name="Liebl W."/>
            <person name="Durre P."/>
            <person name="Gottschalk G."/>
            <person name="Daniel R."/>
        </authorList>
    </citation>
    <scope>NUCLEOTIDE SEQUENCE [LARGE SCALE GENOMIC DNA]</scope>
    <source>
        <strain evidence="4">DSM 13864</strain>
    </source>
</reference>
<protein>
    <recommendedName>
        <fullName evidence="3">G domain-containing protein</fullName>
    </recommendedName>
</protein>
<evidence type="ECO:0000313" key="4">
    <source>
        <dbReference type="EMBL" id="AGX41902.1"/>
    </source>
</evidence>
<sequence length="834" mass="96000">MESRILENTDDSLNNLESIALLGYVVTCNNQIHVFQVQEIKKYLAEKEINEKFELINDIFKSKEETAVTLETALDYFSNENQKTQKELYLLTVILSEIDGSFDNEEREILKKIRIRSCLSDDIIAQLNDEGKKKALDIRNEEIEKTKPKDEEISLYNKMKIIIRNFLLFIRGKLKFKDITKIENSRSNKEYFAAIEKSIATGKNDFKYVQPICNSLYNKVREVGGKLNLNINNLKDDVNISEESVKVIEGFSDLMNKTVLQQMEAFEKEFIKKERTLSDFTISLIGRTKAGKTTLHSILTGGDKADIGVGMQRTTRFNKVFQWRKLRIIDTPGIGAAEDGGRIDDEIAESILSESDIICFVVSDDSIQKDILELLEKITQRNKPTIILLNHKENIRNNTKYKHYITKPNKWFEDKDGVSGHINRIESYIKTKKLKNLVTICPVFLLSAIMAEEEEYSKDKLILRQASKIDDFLNVMQKAVINKGCINRSQTIIDDTIGIYSSLCEEIKYSSDTLKNLKDKLDNKREQALKRIDISRNNFVNDSEKYLRDQYKILKNQLTVQFAEKYYDADNLNDKWSKFIKEIRFEEDLTSKLNEFSLKFTDDIHEVVKEISEDIEISLESININNLTLNSEDTFSFKGITRILGSAMSAIGAVALFVLESNPIGWILTGIGMAIGFFSGFFKSKEQKRQEAISNIVKKLKDNIESGEDSSIKKQIDSIESECEKVINSITELFENIIGGINEIETIVKELTDIFDQDIEKLNKLYAIRLIEYINMENSDENMMDMEDIISVSRKYSQYMNIVTDKKLNVNLKLLDNLIQDNVTINNISEVTNE</sequence>
<keyword evidence="5" id="KW-1185">Reference proteome</keyword>
<dbReference type="PATRIC" id="fig|1345695.10.peg.4101"/>
<dbReference type="Gene3D" id="3.40.50.300">
    <property type="entry name" value="P-loop containing nucleotide triphosphate hydrolases"/>
    <property type="match status" value="1"/>
</dbReference>
<feature type="transmembrane region" description="Helical" evidence="2">
    <location>
        <begin position="664"/>
        <end position="682"/>
    </location>
</feature>
<dbReference type="GO" id="GO:0005525">
    <property type="term" value="F:GTP binding"/>
    <property type="evidence" value="ECO:0007669"/>
    <property type="project" value="InterPro"/>
</dbReference>
<keyword evidence="2" id="KW-0472">Membrane</keyword>
<feature type="coiled-coil region" evidence="1">
    <location>
        <begin position="507"/>
        <end position="538"/>
    </location>
</feature>
<evidence type="ECO:0000256" key="1">
    <source>
        <dbReference type="SAM" id="Coils"/>
    </source>
</evidence>
<dbReference type="SUPFAM" id="SSF52540">
    <property type="entry name" value="P-loop containing nucleoside triphosphate hydrolases"/>
    <property type="match status" value="1"/>
</dbReference>
<proteinExistence type="predicted"/>
<feature type="domain" description="G" evidence="3">
    <location>
        <begin position="282"/>
        <end position="390"/>
    </location>
</feature>
<dbReference type="InterPro" id="IPR006073">
    <property type="entry name" value="GTP-bd"/>
</dbReference>